<evidence type="ECO:0000256" key="3">
    <source>
        <dbReference type="ARBA" id="ARBA00022801"/>
    </source>
</evidence>
<reference evidence="12 15" key="2">
    <citation type="submission" date="2016-11" db="EMBL/GenBank/DDBJ databases">
        <title>Genomic analysis of Caldithrix abyssi and proposal of a novel bacterial phylum Caldithrichaeota.</title>
        <authorList>
            <person name="Kublanov I."/>
            <person name="Sigalova O."/>
            <person name="Gavrilov S."/>
            <person name="Lebedinsky A."/>
            <person name="Ivanova N."/>
            <person name="Daum C."/>
            <person name="Reddy T."/>
            <person name="Klenk H.P."/>
            <person name="Goker M."/>
            <person name="Reva O."/>
            <person name="Miroshnichenko M."/>
            <person name="Kyprides N."/>
            <person name="Woyke T."/>
            <person name="Gelfand M."/>
        </authorList>
    </citation>
    <scope>NUCLEOTIDE SEQUENCE [LARGE SCALE GENOMIC DNA]</scope>
    <source>
        <strain evidence="12 15">LF13</strain>
    </source>
</reference>
<evidence type="ECO:0000313" key="13">
    <source>
        <dbReference type="EMBL" id="EHO39988.1"/>
    </source>
</evidence>
<feature type="transmembrane region" description="Helical" evidence="9">
    <location>
        <begin position="132"/>
        <end position="151"/>
    </location>
</feature>
<comment type="cofactor">
    <cofactor evidence="7 8">
        <name>Zn(2+)</name>
        <dbReference type="ChEBI" id="CHEBI:29105"/>
    </cofactor>
    <text evidence="7 8">Binds 1 zinc ion per subunit.</text>
</comment>
<comment type="similarity">
    <text evidence="8">Belongs to the peptidase M48 family.</text>
</comment>
<keyword evidence="9" id="KW-0472">Membrane</keyword>
<keyword evidence="14" id="KW-1185">Reference proteome</keyword>
<gene>
    <name evidence="12" type="ORF">Cabys_3145</name>
    <name evidence="13" type="ORF">Calab_0342</name>
</gene>
<keyword evidence="9" id="KW-1133">Transmembrane helix</keyword>
<dbReference type="KEGG" id="caby:Cabys_3145"/>
<dbReference type="CDD" id="cd07343">
    <property type="entry name" value="M48A_Zmpste24p_like"/>
    <property type="match status" value="1"/>
</dbReference>
<dbReference type="Proteomes" id="UP000004671">
    <property type="component" value="Chromosome"/>
</dbReference>
<evidence type="ECO:0000256" key="8">
    <source>
        <dbReference type="RuleBase" id="RU003983"/>
    </source>
</evidence>
<feature type="binding site" evidence="7">
    <location>
        <position position="238"/>
    </location>
    <ligand>
        <name>Zn(2+)</name>
        <dbReference type="ChEBI" id="CHEBI:29105"/>
        <note>catalytic</note>
    </ligand>
</feature>
<evidence type="ECO:0000256" key="6">
    <source>
        <dbReference type="PIRSR" id="PIRSR627057-1"/>
    </source>
</evidence>
<dbReference type="eggNOG" id="COG0501">
    <property type="taxonomic scope" value="Bacteria"/>
</dbReference>
<keyword evidence="1 8" id="KW-0645">Protease</keyword>
<feature type="transmembrane region" description="Helical" evidence="9">
    <location>
        <begin position="247"/>
        <end position="269"/>
    </location>
</feature>
<evidence type="ECO:0000256" key="7">
    <source>
        <dbReference type="PIRSR" id="PIRSR627057-2"/>
    </source>
</evidence>
<evidence type="ECO:0000313" key="15">
    <source>
        <dbReference type="Proteomes" id="UP000183868"/>
    </source>
</evidence>
<evidence type="ECO:0000259" key="10">
    <source>
        <dbReference type="Pfam" id="PF01435"/>
    </source>
</evidence>
<keyword evidence="3 8" id="KW-0378">Hydrolase</keyword>
<dbReference type="HOGENOM" id="CLU_025947_1_1_0"/>
<dbReference type="AlphaFoldDB" id="H1XQA1"/>
<evidence type="ECO:0000256" key="4">
    <source>
        <dbReference type="ARBA" id="ARBA00022833"/>
    </source>
</evidence>
<proteinExistence type="inferred from homology"/>
<dbReference type="Proteomes" id="UP000183868">
    <property type="component" value="Chromosome"/>
</dbReference>
<dbReference type="EMBL" id="CP018099">
    <property type="protein sequence ID" value="APF19893.1"/>
    <property type="molecule type" value="Genomic_DNA"/>
</dbReference>
<dbReference type="STRING" id="880073.Cabys_3145"/>
<evidence type="ECO:0000256" key="5">
    <source>
        <dbReference type="ARBA" id="ARBA00023049"/>
    </source>
</evidence>
<dbReference type="Pfam" id="PF01435">
    <property type="entry name" value="Peptidase_M48"/>
    <property type="match status" value="1"/>
</dbReference>
<evidence type="ECO:0000256" key="2">
    <source>
        <dbReference type="ARBA" id="ARBA00022723"/>
    </source>
</evidence>
<evidence type="ECO:0000313" key="12">
    <source>
        <dbReference type="EMBL" id="APF19893.1"/>
    </source>
</evidence>
<sequence>MQELTREQQAKRYERIKLIVSISESVLSFLLLVLFLTTGYSAELRDWTHQLTENAYLRFLLFMAVAGFGLSLFTFPFEFYSGFILEHRYQLSNQTLWDWIKEKLKENLVGLAIGLPLALAFYFLLLNYPQSWWFWLSVVIFLFSVLLGRLAPQLIFPLFYKFEPLKDDELLKRMERLAKIGKFDLQGIFRFNMSKDTKKANAAFTGLGKSRRIIIGDTLLENFTHDEIEAVFAHEVGHFVHKHLYRLMAAGTLQTFVGFYLAHLIYWDLLTRMGFTGPADLAALPLIAIILTVYMLLVSPLSNALSRHYERQADLYALRHSSNPRAFASALLKLSEQNLSDKQPHPLVEFFFHSHPSIQKRVKMVEDFLQGKKIEQV</sequence>
<protein>
    <submittedName>
        <fullName evidence="13">Peptidase M48 Ste24p</fullName>
    </submittedName>
    <submittedName>
        <fullName evidence="12">STE24 endopeptidase</fullName>
    </submittedName>
</protein>
<keyword evidence="2 7" id="KW-0479">Metal-binding</keyword>
<keyword evidence="9" id="KW-0812">Transmembrane</keyword>
<feature type="domain" description="Peptidase M48" evidence="10">
    <location>
        <begin position="164"/>
        <end position="366"/>
    </location>
</feature>
<reference evidence="13 14" key="1">
    <citation type="submission" date="2011-09" db="EMBL/GenBank/DDBJ databases">
        <title>The permanent draft genome of Caldithrix abyssi DSM 13497.</title>
        <authorList>
            <consortium name="US DOE Joint Genome Institute (JGI-PGF)"/>
            <person name="Lucas S."/>
            <person name="Han J."/>
            <person name="Lapidus A."/>
            <person name="Bruce D."/>
            <person name="Goodwin L."/>
            <person name="Pitluck S."/>
            <person name="Peters L."/>
            <person name="Kyrpides N."/>
            <person name="Mavromatis K."/>
            <person name="Ivanova N."/>
            <person name="Mikhailova N."/>
            <person name="Chertkov O."/>
            <person name="Detter J.C."/>
            <person name="Tapia R."/>
            <person name="Han C."/>
            <person name="Land M."/>
            <person name="Hauser L."/>
            <person name="Markowitz V."/>
            <person name="Cheng J.-F."/>
            <person name="Hugenholtz P."/>
            <person name="Woyke T."/>
            <person name="Wu D."/>
            <person name="Spring S."/>
            <person name="Brambilla E."/>
            <person name="Klenk H.-P."/>
            <person name="Eisen J.A."/>
        </authorList>
    </citation>
    <scope>NUCLEOTIDE SEQUENCE [LARGE SCALE GENOMIC DNA]</scope>
    <source>
        <strain evidence="13 14">DSM 13497</strain>
    </source>
</reference>
<organism evidence="13 14">
    <name type="scientific">Caldithrix abyssi DSM 13497</name>
    <dbReference type="NCBI Taxonomy" id="880073"/>
    <lineage>
        <taxon>Bacteria</taxon>
        <taxon>Pseudomonadati</taxon>
        <taxon>Calditrichota</taxon>
        <taxon>Calditrichia</taxon>
        <taxon>Calditrichales</taxon>
        <taxon>Calditrichaceae</taxon>
        <taxon>Caldithrix</taxon>
    </lineage>
</organism>
<evidence type="ECO:0000256" key="1">
    <source>
        <dbReference type="ARBA" id="ARBA00022670"/>
    </source>
</evidence>
<feature type="binding site" evidence="7">
    <location>
        <position position="234"/>
    </location>
    <ligand>
        <name>Zn(2+)</name>
        <dbReference type="ChEBI" id="CHEBI:29105"/>
        <note>catalytic</note>
    </ligand>
</feature>
<dbReference type="GO" id="GO:0071586">
    <property type="term" value="P:CAAX-box protein processing"/>
    <property type="evidence" value="ECO:0007669"/>
    <property type="project" value="InterPro"/>
</dbReference>
<evidence type="ECO:0000256" key="9">
    <source>
        <dbReference type="SAM" id="Phobius"/>
    </source>
</evidence>
<dbReference type="PaxDb" id="880073-Calab_0342"/>
<evidence type="ECO:0000313" key="14">
    <source>
        <dbReference type="Proteomes" id="UP000004671"/>
    </source>
</evidence>
<dbReference type="InterPro" id="IPR001915">
    <property type="entry name" value="Peptidase_M48"/>
</dbReference>
<feature type="binding site" evidence="7">
    <location>
        <position position="310"/>
    </location>
    <ligand>
        <name>Zn(2+)</name>
        <dbReference type="ChEBI" id="CHEBI:29105"/>
        <note>catalytic</note>
    </ligand>
</feature>
<keyword evidence="5 8" id="KW-0482">Metalloprotease</keyword>
<dbReference type="InterPro" id="IPR032456">
    <property type="entry name" value="Peptidase_M48_N"/>
</dbReference>
<dbReference type="PANTHER" id="PTHR10120">
    <property type="entry name" value="CAAX PRENYL PROTEASE 1"/>
    <property type="match status" value="1"/>
</dbReference>
<dbReference type="InterPro" id="IPR027057">
    <property type="entry name" value="CAXX_Prtase_1"/>
</dbReference>
<feature type="transmembrane region" description="Helical" evidence="9">
    <location>
        <begin position="16"/>
        <end position="36"/>
    </location>
</feature>
<dbReference type="OrthoDB" id="9781930at2"/>
<name>H1XQA1_CALAY</name>
<feature type="active site" evidence="6">
    <location>
        <position position="235"/>
    </location>
</feature>
<feature type="domain" description="CAAX prenyl protease 1 N-terminal" evidence="11">
    <location>
        <begin position="8"/>
        <end position="161"/>
    </location>
</feature>
<dbReference type="Gene3D" id="3.30.2010.10">
    <property type="entry name" value="Metalloproteases ('zincins'), catalytic domain"/>
    <property type="match status" value="1"/>
</dbReference>
<accession>H1XQA1</accession>
<keyword evidence="4 7" id="KW-0862">Zinc</keyword>
<evidence type="ECO:0000259" key="11">
    <source>
        <dbReference type="Pfam" id="PF16491"/>
    </source>
</evidence>
<dbReference type="GO" id="GO:0046872">
    <property type="term" value="F:metal ion binding"/>
    <property type="evidence" value="ECO:0007669"/>
    <property type="project" value="UniProtKB-KW"/>
</dbReference>
<dbReference type="EMBL" id="CM001402">
    <property type="protein sequence ID" value="EHO39988.1"/>
    <property type="molecule type" value="Genomic_DNA"/>
</dbReference>
<feature type="transmembrane region" description="Helical" evidence="9">
    <location>
        <begin position="281"/>
        <end position="301"/>
    </location>
</feature>
<feature type="active site" description="Proton donor" evidence="6">
    <location>
        <position position="314"/>
    </location>
</feature>
<feature type="transmembrane region" description="Helical" evidence="9">
    <location>
        <begin position="108"/>
        <end position="126"/>
    </location>
</feature>
<feature type="transmembrane region" description="Helical" evidence="9">
    <location>
        <begin position="56"/>
        <end position="80"/>
    </location>
</feature>
<dbReference type="Pfam" id="PF16491">
    <property type="entry name" value="Peptidase_M48_N"/>
    <property type="match status" value="1"/>
</dbReference>
<dbReference type="RefSeq" id="WP_006926895.1">
    <property type="nucleotide sequence ID" value="NZ_CM001402.1"/>
</dbReference>
<dbReference type="GO" id="GO:0004222">
    <property type="term" value="F:metalloendopeptidase activity"/>
    <property type="evidence" value="ECO:0007669"/>
    <property type="project" value="InterPro"/>
</dbReference>